<feature type="compositionally biased region" description="Low complexity" evidence="1">
    <location>
        <begin position="367"/>
        <end position="391"/>
    </location>
</feature>
<feature type="compositionally biased region" description="Gly residues" evidence="1">
    <location>
        <begin position="392"/>
        <end position="403"/>
    </location>
</feature>
<feature type="region of interest" description="Disordered" evidence="1">
    <location>
        <begin position="428"/>
        <end position="547"/>
    </location>
</feature>
<feature type="region of interest" description="Disordered" evidence="1">
    <location>
        <begin position="348"/>
        <end position="403"/>
    </location>
</feature>
<comment type="caution">
    <text evidence="2">The sequence shown here is derived from an EMBL/GenBank/DDBJ whole genome shotgun (WGS) entry which is preliminary data.</text>
</comment>
<feature type="compositionally biased region" description="Gly residues" evidence="1">
    <location>
        <begin position="350"/>
        <end position="366"/>
    </location>
</feature>
<protein>
    <recommendedName>
        <fullName evidence="4">PPE family protein</fullName>
    </recommendedName>
</protein>
<dbReference type="RefSeq" id="WP_344177842.1">
    <property type="nucleotide sequence ID" value="NZ_BAAANC010000002.1"/>
</dbReference>
<dbReference type="EMBL" id="BAAANC010000002">
    <property type="protein sequence ID" value="GAA1540312.1"/>
    <property type="molecule type" value="Genomic_DNA"/>
</dbReference>
<gene>
    <name evidence="2" type="ORF">GCM10009741_48870</name>
</gene>
<name>A0ABP4MB23_9ACTN</name>
<evidence type="ECO:0008006" key="4">
    <source>
        <dbReference type="Google" id="ProtNLM"/>
    </source>
</evidence>
<feature type="compositionally biased region" description="Polar residues" evidence="1">
    <location>
        <begin position="278"/>
        <end position="289"/>
    </location>
</feature>
<reference evidence="3" key="1">
    <citation type="journal article" date="2019" name="Int. J. Syst. Evol. Microbiol.">
        <title>The Global Catalogue of Microorganisms (GCM) 10K type strain sequencing project: providing services to taxonomists for standard genome sequencing and annotation.</title>
        <authorList>
            <consortium name="The Broad Institute Genomics Platform"/>
            <consortium name="The Broad Institute Genome Sequencing Center for Infectious Disease"/>
            <person name="Wu L."/>
            <person name="Ma J."/>
        </authorList>
    </citation>
    <scope>NUCLEOTIDE SEQUENCE [LARGE SCALE GENOMIC DNA]</scope>
    <source>
        <strain evidence="3">JCM 14303</strain>
    </source>
</reference>
<sequence>MTAHPQTFQELIKAHGKVALELSGAGQSAWNGIVKETDNGDLGMADWNGTLELDQVTVTDPLRQMYATPGAQHDAATLDGYRDAFATMLHEQSHFFGPVGASQQEAKAAFVTPGAQQLEEGVTEAWTQDNLNEYLTELGADQIAPGIENAYAQKAYPEFVPAARELAAGIGARTGQSEGEVLTALNAQTAAGQWSTATEMLYNSSNLPQVVPADQETNVKNAIEQVMRAEFERVDNLQNVGSHNTEILSASIGQDTVTAGLEEIHRQEQTFAPPEAATVQTPTVQTESSLAVAAETGPSLGVQDTPAVGSAGGQAAGGQAASGQAVGAQAAGGQAVGAQAAGGQAASGQAAGGQAAGGQATGGQAAGGQTSAGPTGPQVGAGGQQTAPGGPQFTGGASGGGQQAGVAAYGAAGAPPSGQQAGMAAYGAAAAPSGPQAGAAAPGGPQSGGDGQQAAGAGPSGPPSGAAGGPQGGAAGGPQRAAAGGPQSGAAADTARALALAQGGQRPLGQAQRLGQESFGSQRGGDQAAGRSQGAERPSGDRGGRGE</sequence>
<feature type="compositionally biased region" description="Low complexity" evidence="1">
    <location>
        <begin position="428"/>
        <end position="444"/>
    </location>
</feature>
<evidence type="ECO:0000256" key="1">
    <source>
        <dbReference type="SAM" id="MobiDB-lite"/>
    </source>
</evidence>
<organism evidence="2 3">
    <name type="scientific">Kribbella lupini</name>
    <dbReference type="NCBI Taxonomy" id="291602"/>
    <lineage>
        <taxon>Bacteria</taxon>
        <taxon>Bacillati</taxon>
        <taxon>Actinomycetota</taxon>
        <taxon>Actinomycetes</taxon>
        <taxon>Propionibacteriales</taxon>
        <taxon>Kribbellaceae</taxon>
        <taxon>Kribbella</taxon>
    </lineage>
</organism>
<accession>A0ABP4MB23</accession>
<evidence type="ECO:0000313" key="2">
    <source>
        <dbReference type="EMBL" id="GAA1540312.1"/>
    </source>
</evidence>
<feature type="region of interest" description="Disordered" evidence="1">
    <location>
        <begin position="270"/>
        <end position="289"/>
    </location>
</feature>
<keyword evidence="3" id="KW-1185">Reference proteome</keyword>
<feature type="compositionally biased region" description="Basic and acidic residues" evidence="1">
    <location>
        <begin position="538"/>
        <end position="547"/>
    </location>
</feature>
<dbReference type="Proteomes" id="UP001500363">
    <property type="component" value="Unassembled WGS sequence"/>
</dbReference>
<proteinExistence type="predicted"/>
<feature type="compositionally biased region" description="Gly residues" evidence="1">
    <location>
        <begin position="466"/>
        <end position="476"/>
    </location>
</feature>
<evidence type="ECO:0000313" key="3">
    <source>
        <dbReference type="Proteomes" id="UP001500363"/>
    </source>
</evidence>
<feature type="compositionally biased region" description="Low complexity" evidence="1">
    <location>
        <begin position="477"/>
        <end position="501"/>
    </location>
</feature>